<reference evidence="1 2" key="2">
    <citation type="journal article" date="2022" name="Mol. Ecol. Resour.">
        <title>The genomes of chicory, endive, great burdock and yacon provide insights into Asteraceae paleo-polyploidization history and plant inulin production.</title>
        <authorList>
            <person name="Fan W."/>
            <person name="Wang S."/>
            <person name="Wang H."/>
            <person name="Wang A."/>
            <person name="Jiang F."/>
            <person name="Liu H."/>
            <person name="Zhao H."/>
            <person name="Xu D."/>
            <person name="Zhang Y."/>
        </authorList>
    </citation>
    <scope>NUCLEOTIDE SEQUENCE [LARGE SCALE GENOMIC DNA]</scope>
    <source>
        <strain evidence="2">cv. Punajuju</strain>
        <tissue evidence="1">Leaves</tissue>
    </source>
</reference>
<dbReference type="Proteomes" id="UP001055811">
    <property type="component" value="Linkage Group LG03"/>
</dbReference>
<evidence type="ECO:0000313" key="1">
    <source>
        <dbReference type="EMBL" id="KAI3764855.1"/>
    </source>
</evidence>
<accession>A0ACB9F1T4</accession>
<organism evidence="1 2">
    <name type="scientific">Cichorium intybus</name>
    <name type="common">Chicory</name>
    <dbReference type="NCBI Taxonomy" id="13427"/>
    <lineage>
        <taxon>Eukaryota</taxon>
        <taxon>Viridiplantae</taxon>
        <taxon>Streptophyta</taxon>
        <taxon>Embryophyta</taxon>
        <taxon>Tracheophyta</taxon>
        <taxon>Spermatophyta</taxon>
        <taxon>Magnoliopsida</taxon>
        <taxon>eudicotyledons</taxon>
        <taxon>Gunneridae</taxon>
        <taxon>Pentapetalae</taxon>
        <taxon>asterids</taxon>
        <taxon>campanulids</taxon>
        <taxon>Asterales</taxon>
        <taxon>Asteraceae</taxon>
        <taxon>Cichorioideae</taxon>
        <taxon>Cichorieae</taxon>
        <taxon>Cichoriinae</taxon>
        <taxon>Cichorium</taxon>
    </lineage>
</organism>
<gene>
    <name evidence="1" type="ORF">L2E82_14872</name>
</gene>
<proteinExistence type="predicted"/>
<evidence type="ECO:0000313" key="2">
    <source>
        <dbReference type="Proteomes" id="UP001055811"/>
    </source>
</evidence>
<name>A0ACB9F1T4_CICIN</name>
<dbReference type="EMBL" id="CM042011">
    <property type="protein sequence ID" value="KAI3764855.1"/>
    <property type="molecule type" value="Genomic_DNA"/>
</dbReference>
<keyword evidence="2" id="KW-1185">Reference proteome</keyword>
<sequence>MLHHPEATAAVANVGGRRWCGCVNGGRQQPWVADGGAVGQEHMEYLDFKVNAPVIRPPGFAHDQMI</sequence>
<reference evidence="2" key="1">
    <citation type="journal article" date="2022" name="Mol. Ecol. Resour.">
        <title>The genomes of chicory, endive, great burdock and yacon provide insights into Asteraceae palaeo-polyploidization history and plant inulin production.</title>
        <authorList>
            <person name="Fan W."/>
            <person name="Wang S."/>
            <person name="Wang H."/>
            <person name="Wang A."/>
            <person name="Jiang F."/>
            <person name="Liu H."/>
            <person name="Zhao H."/>
            <person name="Xu D."/>
            <person name="Zhang Y."/>
        </authorList>
    </citation>
    <scope>NUCLEOTIDE SEQUENCE [LARGE SCALE GENOMIC DNA]</scope>
    <source>
        <strain evidence="2">cv. Punajuju</strain>
    </source>
</reference>
<protein>
    <submittedName>
        <fullName evidence="1">Uncharacterized protein</fullName>
    </submittedName>
</protein>
<comment type="caution">
    <text evidence="1">The sequence shown here is derived from an EMBL/GenBank/DDBJ whole genome shotgun (WGS) entry which is preliminary data.</text>
</comment>